<feature type="coiled-coil region" evidence="1">
    <location>
        <begin position="65"/>
        <end position="95"/>
    </location>
</feature>
<comment type="caution">
    <text evidence="2">The sequence shown here is derived from an EMBL/GenBank/DDBJ whole genome shotgun (WGS) entry which is preliminary data.</text>
</comment>
<organism evidence="2 3">
    <name type="scientific">Tanacetum coccineum</name>
    <dbReference type="NCBI Taxonomy" id="301880"/>
    <lineage>
        <taxon>Eukaryota</taxon>
        <taxon>Viridiplantae</taxon>
        <taxon>Streptophyta</taxon>
        <taxon>Embryophyta</taxon>
        <taxon>Tracheophyta</taxon>
        <taxon>Spermatophyta</taxon>
        <taxon>Magnoliopsida</taxon>
        <taxon>eudicotyledons</taxon>
        <taxon>Gunneridae</taxon>
        <taxon>Pentapetalae</taxon>
        <taxon>asterids</taxon>
        <taxon>campanulids</taxon>
        <taxon>Asterales</taxon>
        <taxon>Asteraceae</taxon>
        <taxon>Asteroideae</taxon>
        <taxon>Anthemideae</taxon>
        <taxon>Anthemidinae</taxon>
        <taxon>Tanacetum</taxon>
    </lineage>
</organism>
<sequence>MVSNLCNPRYLKKAQSDKPCLYEIPYDTSDPANRFAPDREETMTLDNEIQMKTTQFARKRDSNVFRKEREQYHEIQDLKAQMQDKNIAISELKKLIEMFKRKGVDTNFEQPSILGKPPVTFNRNQTVVKHPTAYKC</sequence>
<protein>
    <submittedName>
        <fullName evidence="2">Uncharacterized protein</fullName>
    </submittedName>
</protein>
<keyword evidence="3" id="KW-1185">Reference proteome</keyword>
<proteinExistence type="predicted"/>
<accession>A0ABQ4WQA4</accession>
<evidence type="ECO:0000313" key="3">
    <source>
        <dbReference type="Proteomes" id="UP001151760"/>
    </source>
</evidence>
<reference evidence="2" key="2">
    <citation type="submission" date="2022-01" db="EMBL/GenBank/DDBJ databases">
        <authorList>
            <person name="Yamashiro T."/>
            <person name="Shiraishi A."/>
            <person name="Satake H."/>
            <person name="Nakayama K."/>
        </authorList>
    </citation>
    <scope>NUCLEOTIDE SEQUENCE</scope>
</reference>
<dbReference type="EMBL" id="BQNB010008845">
    <property type="protein sequence ID" value="GJS55080.1"/>
    <property type="molecule type" value="Genomic_DNA"/>
</dbReference>
<evidence type="ECO:0000256" key="1">
    <source>
        <dbReference type="SAM" id="Coils"/>
    </source>
</evidence>
<dbReference type="Proteomes" id="UP001151760">
    <property type="component" value="Unassembled WGS sequence"/>
</dbReference>
<evidence type="ECO:0000313" key="2">
    <source>
        <dbReference type="EMBL" id="GJS55080.1"/>
    </source>
</evidence>
<name>A0ABQ4WQA4_9ASTR</name>
<gene>
    <name evidence="2" type="ORF">Tco_0628442</name>
</gene>
<keyword evidence="1" id="KW-0175">Coiled coil</keyword>
<reference evidence="2" key="1">
    <citation type="journal article" date="2022" name="Int. J. Mol. Sci.">
        <title>Draft Genome of Tanacetum Coccineum: Genomic Comparison of Closely Related Tanacetum-Family Plants.</title>
        <authorList>
            <person name="Yamashiro T."/>
            <person name="Shiraishi A."/>
            <person name="Nakayama K."/>
            <person name="Satake H."/>
        </authorList>
    </citation>
    <scope>NUCLEOTIDE SEQUENCE</scope>
</reference>